<dbReference type="GO" id="GO:0005576">
    <property type="term" value="C:extracellular region"/>
    <property type="evidence" value="ECO:0007669"/>
    <property type="project" value="TreeGrafter"/>
</dbReference>
<evidence type="ECO:0000313" key="5">
    <source>
        <dbReference type="Proteomes" id="UP000515734"/>
    </source>
</evidence>
<feature type="domain" description="Mammalian cell entry C-terminal" evidence="3">
    <location>
        <begin position="116"/>
        <end position="293"/>
    </location>
</feature>
<accession>A0A6S6NVJ4</accession>
<feature type="domain" description="Mce/MlaD" evidence="2">
    <location>
        <begin position="523"/>
        <end position="596"/>
    </location>
</feature>
<dbReference type="Pfam" id="PF02470">
    <property type="entry name" value="MlaD"/>
    <property type="match status" value="2"/>
</dbReference>
<reference evidence="4 5" key="1">
    <citation type="submission" date="2020-07" db="EMBL/GenBank/DDBJ databases">
        <title>Complete genome sequence of Mycolicibacterium litorale like strain isolated from cardiac implantable electronic device infection.</title>
        <authorList>
            <person name="Fukano H."/>
            <person name="Miyama H."/>
            <person name="Hoshino Y."/>
        </authorList>
    </citation>
    <scope>NUCLEOTIDE SEQUENCE [LARGE SCALE GENOMIC DNA]</scope>
    <source>
        <strain evidence="4 5">NIIDNTM18</strain>
    </source>
</reference>
<dbReference type="NCBIfam" id="TIGR00996">
    <property type="entry name" value="Mtu_fam_mce"/>
    <property type="match status" value="2"/>
</dbReference>
<evidence type="ECO:0000313" key="4">
    <source>
        <dbReference type="EMBL" id="BCI51043.1"/>
    </source>
</evidence>
<dbReference type="AlphaFoldDB" id="A0A6S6NVJ4"/>
<evidence type="ECO:0000259" key="3">
    <source>
        <dbReference type="Pfam" id="PF11887"/>
    </source>
</evidence>
<name>A0A6S6NVJ4_9MYCO</name>
<evidence type="ECO:0000256" key="1">
    <source>
        <dbReference type="SAM" id="MobiDB-lite"/>
    </source>
</evidence>
<sequence>MIGRTRFAKVLTVALVALLVSGAAVLVRQAFFAPRIVTAYFTSATSIYPGDEVRVVGVRVGTIESIEPVGEQTRFRLAIDRGVRIPADAKAIIVAPNLIAARYVQLTPAYESSGPVLPDDAVIGVERTAIPVEWDEVKDQLTRLATELGPSGGVSGTSVSRFIDSAANAMEGNGAKLRETLAQLSGVGRILADGSGNIVDVIKNLQVFVTALRDSNVQIVQFQDRLATVSSVVDGSRADMDAALTHLAEAVGEVQRFIAGSRDQTAEQIQRLAAVTQNVADNKVTLENVLHVAPNAIGNGYNIYHPDTGTMLGGFAMGNFANPVQLICSAIGAVRNATAPETAKICAEYLGPALRLLNFNYLPMPINAYLKKSPSPHNLVYSDPALAPGGAGESDPARGPARGVGLHRWRGRPAAGGLGHTPGAARRIRARRIAGPSHAGAVPRCTRTAGTGTRPRHPARHAASGRSAGTPTGRAARMIGRRSTRRVAAAAACVAVAASGCTFDGVNSLPLPGTVGTGSGAATYHVELANVGTLESNSPVMVSDVVVGTVGRMTLTGWHADVEVTVRPDVVIPANAVATVGQTSLLGSMHLALDPPMGATPTGRLQPGATIGLDRSSTYPSTEQTLSSLSVVVNGGGLGQAGDLIREFNATLKGRESQLRDLLTRLNDFVGMLDGQRGDINASLGALNRLAGNLAGQREIITSALQRIPPALDVLVRERPRLTTALDKLRTFSDTATGMITDTQADLVRNLKNLEPTLKALADVGPNLGTALAYAPTFPYTQGFIDRAIRGDYMNQFIIFDFTIPRLKRGLFLGTRWGQEGTPMVPAPGDPWYLNYTLDPLNAPVTPPPAVAPVPELTQTSDGIDTVDPSSAEADPATDAGGN</sequence>
<dbReference type="InterPro" id="IPR003399">
    <property type="entry name" value="Mce/MlaD"/>
</dbReference>
<dbReference type="Proteomes" id="UP000515734">
    <property type="component" value="Chromosome"/>
</dbReference>
<feature type="domain" description="Mammalian cell entry C-terminal" evidence="3">
    <location>
        <begin position="648"/>
        <end position="773"/>
    </location>
</feature>
<dbReference type="PANTHER" id="PTHR33371">
    <property type="entry name" value="INTERMEMBRANE PHOSPHOLIPID TRANSPORT SYSTEM BINDING PROTEIN MLAD-RELATED"/>
    <property type="match status" value="1"/>
</dbReference>
<dbReference type="InterPro" id="IPR005693">
    <property type="entry name" value="Mce"/>
</dbReference>
<protein>
    <recommendedName>
        <fullName evidence="6">Virulence factor Mce-like protein</fullName>
    </recommendedName>
</protein>
<dbReference type="PANTHER" id="PTHR33371:SF4">
    <property type="entry name" value="INTERMEMBRANE PHOSPHOLIPID TRANSPORT SYSTEM BINDING PROTEIN MLAD"/>
    <property type="match status" value="1"/>
</dbReference>
<dbReference type="InterPro" id="IPR024516">
    <property type="entry name" value="Mce_C"/>
</dbReference>
<feature type="domain" description="Mce/MlaD" evidence="2">
    <location>
        <begin position="36"/>
        <end position="108"/>
    </location>
</feature>
<organism evidence="4 5">
    <name type="scientific">Mycolicibacterium litorale</name>
    <dbReference type="NCBI Taxonomy" id="758802"/>
    <lineage>
        <taxon>Bacteria</taxon>
        <taxon>Bacillati</taxon>
        <taxon>Actinomycetota</taxon>
        <taxon>Actinomycetes</taxon>
        <taxon>Mycobacteriales</taxon>
        <taxon>Mycobacteriaceae</taxon>
        <taxon>Mycolicibacterium</taxon>
    </lineage>
</organism>
<gene>
    <name evidence="4" type="ORF">NIIDNTM18_03210</name>
</gene>
<evidence type="ECO:0008006" key="6">
    <source>
        <dbReference type="Google" id="ProtNLM"/>
    </source>
</evidence>
<proteinExistence type="predicted"/>
<evidence type="ECO:0000259" key="2">
    <source>
        <dbReference type="Pfam" id="PF02470"/>
    </source>
</evidence>
<feature type="region of interest" description="Disordered" evidence="1">
    <location>
        <begin position="846"/>
        <end position="883"/>
    </location>
</feature>
<dbReference type="InterPro" id="IPR052336">
    <property type="entry name" value="MlaD_Phospholipid_Transporter"/>
</dbReference>
<dbReference type="Pfam" id="PF11887">
    <property type="entry name" value="Mce4_CUP1"/>
    <property type="match status" value="2"/>
</dbReference>
<feature type="region of interest" description="Disordered" evidence="1">
    <location>
        <begin position="383"/>
        <end position="475"/>
    </location>
</feature>
<dbReference type="EMBL" id="AP023287">
    <property type="protein sequence ID" value="BCI51043.1"/>
    <property type="molecule type" value="Genomic_DNA"/>
</dbReference>